<proteinExistence type="predicted"/>
<evidence type="ECO:0000313" key="3">
    <source>
        <dbReference type="Proteomes" id="UP000271587"/>
    </source>
</evidence>
<dbReference type="InterPro" id="IPR036388">
    <property type="entry name" value="WH-like_DNA-bd_sf"/>
</dbReference>
<dbReference type="InterPro" id="IPR052526">
    <property type="entry name" value="HTH-type_Bedaq_tolerance"/>
</dbReference>
<dbReference type="PANTHER" id="PTHR39515">
    <property type="entry name" value="CONSERVED PROTEIN"/>
    <property type="match status" value="1"/>
</dbReference>
<dbReference type="Proteomes" id="UP000271587">
    <property type="component" value="Chromosome"/>
</dbReference>
<protein>
    <submittedName>
        <fullName evidence="2">Transcriptional regulator SlyA</fullName>
    </submittedName>
</protein>
<dbReference type="AlphaFoldDB" id="A0A3G6J3W2"/>
<reference evidence="2 3" key="1">
    <citation type="submission" date="2018-11" db="EMBL/GenBank/DDBJ databases">
        <authorList>
            <person name="Kleinhagauer T."/>
            <person name="Glaeser S.P."/>
            <person name="Spergser J."/>
            <person name="Ruckert C."/>
            <person name="Kaempfer P."/>
            <person name="Busse H.-J."/>
        </authorList>
    </citation>
    <scope>NUCLEOTIDE SEQUENCE [LARGE SCALE GENOMIC DNA]</scope>
    <source>
        <strain evidence="2 3">W8</strain>
    </source>
</reference>
<dbReference type="SUPFAM" id="SSF46785">
    <property type="entry name" value="Winged helix' DNA-binding domain"/>
    <property type="match status" value="1"/>
</dbReference>
<dbReference type="Pfam" id="PF01047">
    <property type="entry name" value="MarR"/>
    <property type="match status" value="1"/>
</dbReference>
<accession>A0A3G6J3W2</accession>
<evidence type="ECO:0000313" key="2">
    <source>
        <dbReference type="EMBL" id="AZA12383.1"/>
    </source>
</evidence>
<dbReference type="InterPro" id="IPR000835">
    <property type="entry name" value="HTH_MarR-typ"/>
</dbReference>
<dbReference type="Gene3D" id="1.10.10.10">
    <property type="entry name" value="Winged helix-like DNA-binding domain superfamily/Winged helix DNA-binding domain"/>
    <property type="match status" value="1"/>
</dbReference>
<gene>
    <name evidence="2" type="ORF">CGERO_10520</name>
</gene>
<dbReference type="EMBL" id="CP033897">
    <property type="protein sequence ID" value="AZA12383.1"/>
    <property type="molecule type" value="Genomic_DNA"/>
</dbReference>
<dbReference type="GO" id="GO:0003700">
    <property type="term" value="F:DNA-binding transcription factor activity"/>
    <property type="evidence" value="ECO:0007669"/>
    <property type="project" value="InterPro"/>
</dbReference>
<sequence>MDYVRGAKMIDMTQMSPLEIAQLVRPALTKLYVLYFRTAEQSDLTGPQLTILTRLAEDGESRISHIAHAEGIRMPTASNALHQLEQRGMVMRVPDQKDRRGVRVAITERGRNEMKRVGRERDGYIADMIETLPEGMLGDAEVAAKLIRELAGTYQHQLESQPSKDKK</sequence>
<dbReference type="KEGG" id="cgk:CGERO_10520"/>
<feature type="domain" description="HTH marR-type" evidence="1">
    <location>
        <begin position="17"/>
        <end position="152"/>
    </location>
</feature>
<dbReference type="SMART" id="SM00347">
    <property type="entry name" value="HTH_MARR"/>
    <property type="match status" value="1"/>
</dbReference>
<evidence type="ECO:0000259" key="1">
    <source>
        <dbReference type="PROSITE" id="PS50995"/>
    </source>
</evidence>
<name>A0A3G6J3W2_9CORY</name>
<dbReference type="InterPro" id="IPR036390">
    <property type="entry name" value="WH_DNA-bd_sf"/>
</dbReference>
<organism evidence="2 3">
    <name type="scientific">Corynebacterium gerontici</name>
    <dbReference type="NCBI Taxonomy" id="2079234"/>
    <lineage>
        <taxon>Bacteria</taxon>
        <taxon>Bacillati</taxon>
        <taxon>Actinomycetota</taxon>
        <taxon>Actinomycetes</taxon>
        <taxon>Mycobacteriales</taxon>
        <taxon>Corynebacteriaceae</taxon>
        <taxon>Corynebacterium</taxon>
    </lineage>
</organism>
<dbReference type="PANTHER" id="PTHR39515:SF2">
    <property type="entry name" value="HTH-TYPE TRANSCRIPTIONAL REGULATOR RV0880"/>
    <property type="match status" value="1"/>
</dbReference>
<keyword evidence="3" id="KW-1185">Reference proteome</keyword>
<dbReference type="PROSITE" id="PS50995">
    <property type="entry name" value="HTH_MARR_2"/>
    <property type="match status" value="1"/>
</dbReference>